<feature type="binding site" description="distal binding residue" evidence="5">
    <location>
        <position position="42"/>
    </location>
    <ligand>
        <name>heme</name>
        <dbReference type="ChEBI" id="CHEBI:30413"/>
    </ligand>
    <ligandPart>
        <name>Fe</name>
        <dbReference type="ChEBI" id="CHEBI:18248"/>
    </ligandPart>
</feature>
<evidence type="ECO:0000256" key="4">
    <source>
        <dbReference type="ARBA" id="ARBA00023004"/>
    </source>
</evidence>
<dbReference type="InterPro" id="IPR009050">
    <property type="entry name" value="Globin-like_sf"/>
</dbReference>
<evidence type="ECO:0000313" key="6">
    <source>
        <dbReference type="EMBL" id="CAM77345.1"/>
    </source>
</evidence>
<sequence>MSDTSDREDRIYRMVQRFYELGNEDPVLAPVFAAAITDWPGHFRIVADFWSHALYGSGRYRGHPFPVHMHLDFGPEAFDAWLKAFTQAVTEILTPLEAQNALGRARHMTESFRVGLFPFTLADGTPSRMPPKT</sequence>
<reference evidence="6" key="1">
    <citation type="journal article" date="2007" name="J. Bacteriol.">
        <title>Comparative genome analysis of four magnetotactic bacteria reveals a complex set of group-specific genes implicated in magnetosome biomineralization and function.</title>
        <authorList>
            <person name="Richter M."/>
            <person name="Kube M."/>
            <person name="Bazylinski D.A."/>
            <person name="Lombardot T."/>
            <person name="Gloeckner F.O."/>
            <person name="Reinhardt R."/>
            <person name="Schueler D."/>
        </authorList>
    </citation>
    <scope>NUCLEOTIDE SEQUENCE</scope>
    <source>
        <strain evidence="6">MSR-1</strain>
    </source>
</reference>
<keyword evidence="2 5" id="KW-0349">Heme</keyword>
<dbReference type="RefSeq" id="WP_106003260.1">
    <property type="nucleotide sequence ID" value="NZ_CP027527.1"/>
</dbReference>
<dbReference type="GO" id="GO:0020037">
    <property type="term" value="F:heme binding"/>
    <property type="evidence" value="ECO:0007669"/>
    <property type="project" value="InterPro"/>
</dbReference>
<dbReference type="CDD" id="cd08916">
    <property type="entry name" value="TrHb3_P"/>
    <property type="match status" value="1"/>
</dbReference>
<dbReference type="AlphaFoldDB" id="A4U388"/>
<dbReference type="Pfam" id="PF01152">
    <property type="entry name" value="Bac_globin"/>
    <property type="match status" value="1"/>
</dbReference>
<dbReference type="InterPro" id="IPR012292">
    <property type="entry name" value="Globin/Proto"/>
</dbReference>
<dbReference type="GO" id="GO:0019825">
    <property type="term" value="F:oxygen binding"/>
    <property type="evidence" value="ECO:0007669"/>
    <property type="project" value="InterPro"/>
</dbReference>
<evidence type="ECO:0000256" key="3">
    <source>
        <dbReference type="ARBA" id="ARBA00022723"/>
    </source>
</evidence>
<keyword evidence="1" id="KW-0813">Transport</keyword>
<evidence type="ECO:0000256" key="1">
    <source>
        <dbReference type="ARBA" id="ARBA00022448"/>
    </source>
</evidence>
<protein>
    <submittedName>
        <fullName evidence="6">Sec-independent protein translocase protein TatC</fullName>
    </submittedName>
</protein>
<gene>
    <name evidence="6" type="ORF">MGR_2531</name>
</gene>
<proteinExistence type="predicted"/>
<dbReference type="InterPro" id="IPR001486">
    <property type="entry name" value="Hemoglobin_trunc"/>
</dbReference>
<dbReference type="EMBL" id="CU459003">
    <property type="protein sequence ID" value="CAM77345.1"/>
    <property type="molecule type" value="Genomic_DNA"/>
</dbReference>
<evidence type="ECO:0000256" key="2">
    <source>
        <dbReference type="ARBA" id="ARBA00022617"/>
    </source>
</evidence>
<keyword evidence="4 5" id="KW-0408">Iron</keyword>
<dbReference type="GO" id="GO:0046872">
    <property type="term" value="F:metal ion binding"/>
    <property type="evidence" value="ECO:0007669"/>
    <property type="project" value="UniProtKB-KW"/>
</dbReference>
<dbReference type="Gene3D" id="1.10.490.10">
    <property type="entry name" value="Globins"/>
    <property type="match status" value="1"/>
</dbReference>
<keyword evidence="3 5" id="KW-0479">Metal-binding</keyword>
<evidence type="ECO:0000256" key="5">
    <source>
        <dbReference type="PIRSR" id="PIRSR601486-1"/>
    </source>
</evidence>
<dbReference type="SUPFAM" id="SSF46458">
    <property type="entry name" value="Globin-like"/>
    <property type="match status" value="1"/>
</dbReference>
<accession>A4U388</accession>
<name>A4U388_9PROT</name>
<organism evidence="6">
    <name type="scientific">Magnetospirillum gryphiswaldense</name>
    <dbReference type="NCBI Taxonomy" id="55518"/>
    <lineage>
        <taxon>Bacteria</taxon>
        <taxon>Pseudomonadati</taxon>
        <taxon>Pseudomonadota</taxon>
        <taxon>Alphaproteobacteria</taxon>
        <taxon>Rhodospirillales</taxon>
        <taxon>Rhodospirillaceae</taxon>
        <taxon>Magnetospirillum</taxon>
    </lineage>
</organism>